<dbReference type="EMBL" id="JASMWN010000034">
    <property type="protein sequence ID" value="MDU9006888.1"/>
    <property type="molecule type" value="Genomic_DNA"/>
</dbReference>
<feature type="domain" description="AB hydrolase-1" evidence="1">
    <location>
        <begin position="18"/>
        <end position="269"/>
    </location>
</feature>
<gene>
    <name evidence="2" type="ORF">QO231_23935</name>
</gene>
<dbReference type="PANTHER" id="PTHR43194:SF2">
    <property type="entry name" value="PEROXISOMAL MEMBRANE PROTEIN LPX1"/>
    <property type="match status" value="1"/>
</dbReference>
<comment type="caution">
    <text evidence="2">The sequence shown here is derived from an EMBL/GenBank/DDBJ whole genome shotgun (WGS) entry which is preliminary data.</text>
</comment>
<proteinExistence type="predicted"/>
<evidence type="ECO:0000313" key="2">
    <source>
        <dbReference type="EMBL" id="MDU9006888.1"/>
    </source>
</evidence>
<dbReference type="Proteomes" id="UP001255416">
    <property type="component" value="Unassembled WGS sequence"/>
</dbReference>
<dbReference type="InterPro" id="IPR050228">
    <property type="entry name" value="Carboxylesterase_BioH"/>
</dbReference>
<keyword evidence="2" id="KW-0378">Hydrolase</keyword>
<evidence type="ECO:0000259" key="1">
    <source>
        <dbReference type="Pfam" id="PF00561"/>
    </source>
</evidence>
<dbReference type="Gene3D" id="3.40.50.1820">
    <property type="entry name" value="alpha/beta hydrolase"/>
    <property type="match status" value="1"/>
</dbReference>
<dbReference type="PANTHER" id="PTHR43194">
    <property type="entry name" value="HYDROLASE ALPHA/BETA FOLD FAMILY"/>
    <property type="match status" value="1"/>
</dbReference>
<keyword evidence="3" id="KW-1185">Reference proteome</keyword>
<protein>
    <submittedName>
        <fullName evidence="2">Alpha/beta hydrolase</fullName>
    </submittedName>
</protein>
<organism evidence="2 3">
    <name type="scientific">Sedimentitalea todarodis</name>
    <dbReference type="NCBI Taxonomy" id="1631240"/>
    <lineage>
        <taxon>Bacteria</taxon>
        <taxon>Pseudomonadati</taxon>
        <taxon>Pseudomonadota</taxon>
        <taxon>Alphaproteobacteria</taxon>
        <taxon>Rhodobacterales</taxon>
        <taxon>Paracoccaceae</taxon>
        <taxon>Sedimentitalea</taxon>
    </lineage>
</organism>
<dbReference type="SUPFAM" id="SSF53474">
    <property type="entry name" value="alpha/beta-Hydrolases"/>
    <property type="match status" value="1"/>
</dbReference>
<dbReference type="InterPro" id="IPR000639">
    <property type="entry name" value="Epox_hydrolase-like"/>
</dbReference>
<dbReference type="RefSeq" id="WP_316782292.1">
    <property type="nucleotide sequence ID" value="NZ_JASMWN010000034.1"/>
</dbReference>
<dbReference type="PRINTS" id="PR00412">
    <property type="entry name" value="EPOXHYDRLASE"/>
</dbReference>
<dbReference type="Pfam" id="PF00561">
    <property type="entry name" value="Abhydrolase_1"/>
    <property type="match status" value="1"/>
</dbReference>
<dbReference type="InterPro" id="IPR000073">
    <property type="entry name" value="AB_hydrolase_1"/>
</dbReference>
<evidence type="ECO:0000313" key="3">
    <source>
        <dbReference type="Proteomes" id="UP001255416"/>
    </source>
</evidence>
<sequence>MIINQTSIAFHEAGDGLPVVLVHGGVSDLRTWGAQVEPFAERYRTIVYSRRYHCPNPPISPDAPDPIQTHVGDLAELIETLNASPAHVVGHSWGGLIALLLALQRPQILRSLVLIEPPAVSMHVTVPPTIGQMTRLLIRSPKLAVAIAKLGGGALMPAEKAFRKGDDKSAVEYFGRGVLGKRRFASLSGERYEQVWDNRGPERALALFQGFPDLRTADFSRVSMPILLISGSESPSIFPLLIDELSQRLLNARRQVILGASHIVHEDAPQALNDAVLTFLEDVG</sequence>
<name>A0ABU3VL37_9RHOB</name>
<reference evidence="3" key="1">
    <citation type="submission" date="2023-05" db="EMBL/GenBank/DDBJ databases">
        <title>Sedimentitalea sp. nov. JM2-8.</title>
        <authorList>
            <person name="Huang J."/>
        </authorList>
    </citation>
    <scope>NUCLEOTIDE SEQUENCE [LARGE SCALE GENOMIC DNA]</scope>
    <source>
        <strain evidence="3">KHS03</strain>
    </source>
</reference>
<dbReference type="GO" id="GO:0016787">
    <property type="term" value="F:hydrolase activity"/>
    <property type="evidence" value="ECO:0007669"/>
    <property type="project" value="UniProtKB-KW"/>
</dbReference>
<accession>A0ABU3VL37</accession>
<dbReference type="InterPro" id="IPR029058">
    <property type="entry name" value="AB_hydrolase_fold"/>
</dbReference>